<dbReference type="NCBIfam" id="NF040598">
    <property type="entry name" value="Ala_zip_lipo"/>
    <property type="match status" value="1"/>
</dbReference>
<name>A0AAU9CXZ2_9GAMM</name>
<dbReference type="EMBL" id="AP024714">
    <property type="protein sequence ID" value="BCX82882.1"/>
    <property type="molecule type" value="Genomic_DNA"/>
</dbReference>
<proteinExistence type="predicted"/>
<dbReference type="KEGG" id="mcau:MIT9_P2473"/>
<gene>
    <name evidence="1" type="ORF">MIT9_P2473</name>
</gene>
<sequence length="93" mass="10004">MKTLTKIFAITAAMALMTGCATQKSALEHLRSEVHELDAKISMASDTANKALSEATAAHEHAAEAEALAKECKQICAAHGAHMEKMFQKSMMK</sequence>
<dbReference type="RefSeq" id="WP_317705269.1">
    <property type="nucleotide sequence ID" value="NZ_AP024714.1"/>
</dbReference>
<organism evidence="1 2">
    <name type="scientific">Methylomarinovum caldicuralii</name>
    <dbReference type="NCBI Taxonomy" id="438856"/>
    <lineage>
        <taxon>Bacteria</taxon>
        <taxon>Pseudomonadati</taxon>
        <taxon>Pseudomonadota</taxon>
        <taxon>Gammaproteobacteria</taxon>
        <taxon>Methylococcales</taxon>
        <taxon>Methylothermaceae</taxon>
        <taxon>Methylomarinovum</taxon>
    </lineage>
</organism>
<dbReference type="AlphaFoldDB" id="A0AAU9CXZ2"/>
<dbReference type="Pfam" id="PF11839">
    <property type="entry name" value="Alanine_zipper"/>
    <property type="match status" value="1"/>
</dbReference>
<evidence type="ECO:0008006" key="3">
    <source>
        <dbReference type="Google" id="ProtNLM"/>
    </source>
</evidence>
<dbReference type="Proteomes" id="UP001321825">
    <property type="component" value="Chromosome"/>
</dbReference>
<reference evidence="2" key="1">
    <citation type="journal article" date="2024" name="Int. J. Syst. Evol. Microbiol.">
        <title>Methylomarinovum tepidoasis sp. nov., a moderately thermophilic methanotroph of the family Methylothermaceae isolated from a deep-sea hydrothermal field.</title>
        <authorList>
            <person name="Hirayama H."/>
            <person name="Takaki Y."/>
            <person name="Abe M."/>
            <person name="Miyazaki M."/>
            <person name="Uematsu K."/>
            <person name="Matsui Y."/>
            <person name="Takai K."/>
        </authorList>
    </citation>
    <scope>NUCLEOTIDE SEQUENCE [LARGE SCALE GENOMIC DNA]</scope>
    <source>
        <strain evidence="2">IT-9</strain>
    </source>
</reference>
<protein>
    <recommendedName>
        <fullName evidence="3">Lipoprotein</fullName>
    </recommendedName>
</protein>
<evidence type="ECO:0000313" key="1">
    <source>
        <dbReference type="EMBL" id="BCX82882.1"/>
    </source>
</evidence>
<accession>A0AAU9CXZ2</accession>
<dbReference type="PROSITE" id="PS51257">
    <property type="entry name" value="PROKAR_LIPOPROTEIN"/>
    <property type="match status" value="1"/>
</dbReference>
<keyword evidence="2" id="KW-1185">Reference proteome</keyword>
<evidence type="ECO:0000313" key="2">
    <source>
        <dbReference type="Proteomes" id="UP001321825"/>
    </source>
</evidence>
<dbReference type="InterPro" id="IPR021793">
    <property type="entry name" value="Oprl"/>
</dbReference>